<evidence type="ECO:0000313" key="1">
    <source>
        <dbReference type="EMBL" id="SOQ39270.1"/>
    </source>
</evidence>
<protein>
    <submittedName>
        <fullName evidence="1">SFRICE_008459</fullName>
    </submittedName>
</protein>
<accession>A0A2H1VEH8</accession>
<name>A0A2H1VEH8_SPOFR</name>
<organism evidence="1">
    <name type="scientific">Spodoptera frugiperda</name>
    <name type="common">Fall armyworm</name>
    <dbReference type="NCBI Taxonomy" id="7108"/>
    <lineage>
        <taxon>Eukaryota</taxon>
        <taxon>Metazoa</taxon>
        <taxon>Ecdysozoa</taxon>
        <taxon>Arthropoda</taxon>
        <taxon>Hexapoda</taxon>
        <taxon>Insecta</taxon>
        <taxon>Pterygota</taxon>
        <taxon>Neoptera</taxon>
        <taxon>Endopterygota</taxon>
        <taxon>Lepidoptera</taxon>
        <taxon>Glossata</taxon>
        <taxon>Ditrysia</taxon>
        <taxon>Noctuoidea</taxon>
        <taxon>Noctuidae</taxon>
        <taxon>Amphipyrinae</taxon>
        <taxon>Spodoptera</taxon>
    </lineage>
</organism>
<proteinExistence type="predicted"/>
<sequence length="136" mass="15009">MTPRPETTICGSHKELLRAGFETATRCTVASCPATASTIQSMSMDAKGRFCSHTCPSSCPEDYDPECAISATGQKRVFMNHCKLDQNSCFYSVVWHRSPLSECVGGEKAHLHQTRGFVGWMQRVGILDKKGHLVLE</sequence>
<dbReference type="EMBL" id="ODYU01002149">
    <property type="protein sequence ID" value="SOQ39270.1"/>
    <property type="molecule type" value="Genomic_DNA"/>
</dbReference>
<dbReference type="Gene3D" id="3.30.60.30">
    <property type="match status" value="1"/>
</dbReference>
<reference evidence="1" key="1">
    <citation type="submission" date="2016-07" db="EMBL/GenBank/DDBJ databases">
        <authorList>
            <person name="Bretaudeau A."/>
        </authorList>
    </citation>
    <scope>NUCLEOTIDE SEQUENCE</scope>
    <source>
        <strain evidence="1">Rice</strain>
        <tissue evidence="1">Whole body</tissue>
    </source>
</reference>
<dbReference type="AlphaFoldDB" id="A0A2H1VEH8"/>
<gene>
    <name evidence="1" type="ORF">SFRICE_008459</name>
</gene>